<organism evidence="2 3">
    <name type="scientific">Methylorubrum extorquens (strain CM4 / NCIMB 13688)</name>
    <name type="common">Methylobacterium extorquens</name>
    <dbReference type="NCBI Taxonomy" id="440085"/>
    <lineage>
        <taxon>Bacteria</taxon>
        <taxon>Pseudomonadati</taxon>
        <taxon>Pseudomonadota</taxon>
        <taxon>Alphaproteobacteria</taxon>
        <taxon>Hyphomicrobiales</taxon>
        <taxon>Methylobacteriaceae</taxon>
        <taxon>Methylorubrum</taxon>
    </lineage>
</organism>
<keyword evidence="1" id="KW-0472">Membrane</keyword>
<name>B7KSW7_METC4</name>
<dbReference type="EMBL" id="CP001298">
    <property type="protein sequence ID" value="ACK82469.1"/>
    <property type="molecule type" value="Genomic_DNA"/>
</dbReference>
<keyword evidence="1" id="KW-0812">Transmembrane</keyword>
<sequence length="122" mass="13663">MPSVSAKDLVRYEFVLATAKAIVSSPAVSCFCIGITGRPKARRNEYRKALAFDGQTLDGFVLLDWERTGEQAVAMERWLFERLKASAKYDNHENVAYFGSVKKALPDQAVYIAWWKPAVATS</sequence>
<proteinExistence type="predicted"/>
<evidence type="ECO:0000313" key="3">
    <source>
        <dbReference type="Proteomes" id="UP000002385"/>
    </source>
</evidence>
<gene>
    <name evidence="2" type="ordered locus">Mchl_1605</name>
</gene>
<dbReference type="Proteomes" id="UP000002385">
    <property type="component" value="Chromosome"/>
</dbReference>
<dbReference type="RefSeq" id="WP_015950288.1">
    <property type="nucleotide sequence ID" value="NC_011757.1"/>
</dbReference>
<dbReference type="KEGG" id="mch:Mchl_1605"/>
<evidence type="ECO:0000256" key="1">
    <source>
        <dbReference type="SAM" id="Phobius"/>
    </source>
</evidence>
<dbReference type="HOGENOM" id="CLU_2023973_0_0_5"/>
<dbReference type="AlphaFoldDB" id="B7KSW7"/>
<keyword evidence="1" id="KW-1133">Transmembrane helix</keyword>
<evidence type="ECO:0000313" key="2">
    <source>
        <dbReference type="EMBL" id="ACK82469.1"/>
    </source>
</evidence>
<accession>B7KSW7</accession>
<reference evidence="3" key="1">
    <citation type="submission" date="2008-12" db="EMBL/GenBank/DDBJ databases">
        <title>Complete sequence of chromosome of Methylobacterium chloromethanicum CM4.</title>
        <authorList>
            <consortium name="US DOE Joint Genome Institute"/>
            <person name="Lucas S."/>
            <person name="Copeland A."/>
            <person name="Lapidus A."/>
            <person name="Glavina del Rio T."/>
            <person name="Dalin E."/>
            <person name="Tice H."/>
            <person name="Bruce D."/>
            <person name="Goodwin L."/>
            <person name="Pitluck S."/>
            <person name="Chertkov O."/>
            <person name="Brettin T."/>
            <person name="Detter J.C."/>
            <person name="Han C."/>
            <person name="Larimer F."/>
            <person name="Land M."/>
            <person name="Hauser L."/>
            <person name="Kyrpides N."/>
            <person name="Mikhailova N."/>
            <person name="Marx C."/>
            <person name="Richardson P."/>
        </authorList>
    </citation>
    <scope>NUCLEOTIDE SEQUENCE [LARGE SCALE GENOMIC DNA]</scope>
    <source>
        <strain evidence="3">CM4 / NCIMB 13688</strain>
    </source>
</reference>
<feature type="transmembrane region" description="Helical" evidence="1">
    <location>
        <begin position="14"/>
        <end position="37"/>
    </location>
</feature>
<reference evidence="2 3" key="2">
    <citation type="journal article" date="2012" name="J. Bacteriol.">
        <title>Complete genome sequences of six strains of the genus Methylobacterium.</title>
        <authorList>
            <person name="Marx C.J."/>
            <person name="Bringel F."/>
            <person name="Chistoserdova L."/>
            <person name="Moulin L."/>
            <person name="Farhan Ul Haque M."/>
            <person name="Fleischman D.E."/>
            <person name="Gruffaz C."/>
            <person name="Jourand P."/>
            <person name="Knief C."/>
            <person name="Lee M.C."/>
            <person name="Muller E.E."/>
            <person name="Nadalig T."/>
            <person name="Peyraud R."/>
            <person name="Roselli S."/>
            <person name="Russ L."/>
            <person name="Goodwin L.A."/>
            <person name="Ivanova N."/>
            <person name="Kyrpides N."/>
            <person name="Lajus A."/>
            <person name="Land M.L."/>
            <person name="Medigue C."/>
            <person name="Mikhailova N."/>
            <person name="Nolan M."/>
            <person name="Woyke T."/>
            <person name="Stolyar S."/>
            <person name="Vorholt J.A."/>
            <person name="Vuilleumier S."/>
        </authorList>
    </citation>
    <scope>NUCLEOTIDE SEQUENCE [LARGE SCALE GENOMIC DNA]</scope>
    <source>
        <strain evidence="3">CM4 / NCIMB 13688</strain>
    </source>
</reference>
<protein>
    <submittedName>
        <fullName evidence="2">Uncharacterized protein</fullName>
    </submittedName>
</protein>